<dbReference type="AlphaFoldDB" id="A0A4W3IR40"/>
<organism evidence="2 3">
    <name type="scientific">Callorhinchus milii</name>
    <name type="common">Ghost shark</name>
    <dbReference type="NCBI Taxonomy" id="7868"/>
    <lineage>
        <taxon>Eukaryota</taxon>
        <taxon>Metazoa</taxon>
        <taxon>Chordata</taxon>
        <taxon>Craniata</taxon>
        <taxon>Vertebrata</taxon>
        <taxon>Chondrichthyes</taxon>
        <taxon>Holocephali</taxon>
        <taxon>Chimaeriformes</taxon>
        <taxon>Callorhinchidae</taxon>
        <taxon>Callorhinchus</taxon>
    </lineage>
</organism>
<evidence type="ECO:0000313" key="3">
    <source>
        <dbReference type="Proteomes" id="UP000314986"/>
    </source>
</evidence>
<reference evidence="2" key="5">
    <citation type="submission" date="2025-09" db="UniProtKB">
        <authorList>
            <consortium name="Ensembl"/>
        </authorList>
    </citation>
    <scope>IDENTIFICATION</scope>
</reference>
<sequence>TEQAPVPSPCSKNHLLPPTTTTRSTYTVGPFVAQNARRGSTIDGILSPQQRQFYEENGFLLIKNLVSEENLDLFRWALFEE</sequence>
<dbReference type="STRING" id="7868.ENSCMIP00000032919"/>
<accession>A0A4W3IR40</accession>
<dbReference type="Proteomes" id="UP000314986">
    <property type="component" value="Unassembled WGS sequence"/>
</dbReference>
<dbReference type="InParanoid" id="A0A4W3IR40"/>
<protein>
    <submittedName>
        <fullName evidence="2">Uncharacterized protein</fullName>
    </submittedName>
</protein>
<reference evidence="3" key="1">
    <citation type="journal article" date="2006" name="Science">
        <title>Ancient noncoding elements conserved in the human genome.</title>
        <authorList>
            <person name="Venkatesh B."/>
            <person name="Kirkness E.F."/>
            <person name="Loh Y.H."/>
            <person name="Halpern A.L."/>
            <person name="Lee A.P."/>
            <person name="Johnson J."/>
            <person name="Dandona N."/>
            <person name="Viswanathan L.D."/>
            <person name="Tay A."/>
            <person name="Venter J.C."/>
            <person name="Strausberg R.L."/>
            <person name="Brenner S."/>
        </authorList>
    </citation>
    <scope>NUCLEOTIDE SEQUENCE [LARGE SCALE GENOMIC DNA]</scope>
</reference>
<evidence type="ECO:0000256" key="1">
    <source>
        <dbReference type="SAM" id="MobiDB-lite"/>
    </source>
</evidence>
<reference evidence="3" key="3">
    <citation type="journal article" date="2014" name="Nature">
        <title>Elephant shark genome provides unique insights into gnathostome evolution.</title>
        <authorList>
            <consortium name="International Elephant Shark Genome Sequencing Consortium"/>
            <person name="Venkatesh B."/>
            <person name="Lee A.P."/>
            <person name="Ravi V."/>
            <person name="Maurya A.K."/>
            <person name="Lian M.M."/>
            <person name="Swann J.B."/>
            <person name="Ohta Y."/>
            <person name="Flajnik M.F."/>
            <person name="Sutoh Y."/>
            <person name="Kasahara M."/>
            <person name="Hoon S."/>
            <person name="Gangu V."/>
            <person name="Roy S.W."/>
            <person name="Irimia M."/>
            <person name="Korzh V."/>
            <person name="Kondrychyn I."/>
            <person name="Lim Z.W."/>
            <person name="Tay B.H."/>
            <person name="Tohari S."/>
            <person name="Kong K.W."/>
            <person name="Ho S."/>
            <person name="Lorente-Galdos B."/>
            <person name="Quilez J."/>
            <person name="Marques-Bonet T."/>
            <person name="Raney B.J."/>
            <person name="Ingham P.W."/>
            <person name="Tay A."/>
            <person name="Hillier L.W."/>
            <person name="Minx P."/>
            <person name="Boehm T."/>
            <person name="Wilson R.K."/>
            <person name="Brenner S."/>
            <person name="Warren W.C."/>
        </authorList>
    </citation>
    <scope>NUCLEOTIDE SEQUENCE [LARGE SCALE GENOMIC DNA]</scope>
</reference>
<evidence type="ECO:0000313" key="2">
    <source>
        <dbReference type="Ensembl" id="ENSCMIP00000032919.1"/>
    </source>
</evidence>
<dbReference type="Ensembl" id="ENSCMIT00000033423.1">
    <property type="protein sequence ID" value="ENSCMIP00000032919.1"/>
    <property type="gene ID" value="ENSCMIG00000014067.1"/>
</dbReference>
<name>A0A4W3IR40_CALMI</name>
<proteinExistence type="predicted"/>
<reference evidence="3" key="2">
    <citation type="journal article" date="2007" name="PLoS Biol.">
        <title>Survey sequencing and comparative analysis of the elephant shark (Callorhinchus milii) genome.</title>
        <authorList>
            <person name="Venkatesh B."/>
            <person name="Kirkness E.F."/>
            <person name="Loh Y.H."/>
            <person name="Halpern A.L."/>
            <person name="Lee A.P."/>
            <person name="Johnson J."/>
            <person name="Dandona N."/>
            <person name="Viswanathan L.D."/>
            <person name="Tay A."/>
            <person name="Venter J.C."/>
            <person name="Strausberg R.L."/>
            <person name="Brenner S."/>
        </authorList>
    </citation>
    <scope>NUCLEOTIDE SEQUENCE [LARGE SCALE GENOMIC DNA]</scope>
</reference>
<feature type="region of interest" description="Disordered" evidence="1">
    <location>
        <begin position="1"/>
        <end position="23"/>
    </location>
</feature>
<dbReference type="SUPFAM" id="SSF51197">
    <property type="entry name" value="Clavaminate synthase-like"/>
    <property type="match status" value="1"/>
</dbReference>
<dbReference type="Gene3D" id="2.60.120.620">
    <property type="entry name" value="q2cbj1_9rhob like domain"/>
    <property type="match status" value="1"/>
</dbReference>
<keyword evidence="3" id="KW-1185">Reference proteome</keyword>
<reference evidence="2" key="4">
    <citation type="submission" date="2025-08" db="UniProtKB">
        <authorList>
            <consortium name="Ensembl"/>
        </authorList>
    </citation>
    <scope>IDENTIFICATION</scope>
</reference>